<evidence type="ECO:0000313" key="3">
    <source>
        <dbReference type="EMBL" id="RRT45019.1"/>
    </source>
</evidence>
<dbReference type="EMBL" id="AMZH03016094">
    <property type="protein sequence ID" value="RRT45019.1"/>
    <property type="molecule type" value="Genomic_DNA"/>
</dbReference>
<dbReference type="AlphaFoldDB" id="A0A426XZU1"/>
<protein>
    <submittedName>
        <fullName evidence="3">Uncharacterized protein</fullName>
    </submittedName>
</protein>
<sequence>MFCFRLTQKDEDGARVHHARGGQNRSKTTAAPLQHCHSYSLATLLTYMYEGLTRRRCMSPLHVIQTWRSCWVRPVSPRPSRAQTAATRGGGGRNLVSDGGDPLPRPPGGASHGRRPAGGGEAAPPQCGPIPAGTSSGETRQRWGAQCSVERCKLLVTKYMEVAVAVLVQQQLWFNRNNYGDRYFRQEIRNERRKRKEGGSLDSGAVFPISAVEDPIKLRVPVLFFLLPQSKAPSPFGLSLRGCDSCSDFSPFLCCCSLLFCPVFLLLSMVVMVVVVVVCCRCDKEGWGFPKPEACPCSCASGI</sequence>
<feature type="transmembrane region" description="Helical" evidence="2">
    <location>
        <begin position="257"/>
        <end position="280"/>
    </location>
</feature>
<keyword evidence="2" id="KW-1133">Transmembrane helix</keyword>
<keyword evidence="2" id="KW-0812">Transmembrane</keyword>
<organism evidence="3 4">
    <name type="scientific">Ensete ventricosum</name>
    <name type="common">Abyssinian banana</name>
    <name type="synonym">Musa ensete</name>
    <dbReference type="NCBI Taxonomy" id="4639"/>
    <lineage>
        <taxon>Eukaryota</taxon>
        <taxon>Viridiplantae</taxon>
        <taxon>Streptophyta</taxon>
        <taxon>Embryophyta</taxon>
        <taxon>Tracheophyta</taxon>
        <taxon>Spermatophyta</taxon>
        <taxon>Magnoliopsida</taxon>
        <taxon>Liliopsida</taxon>
        <taxon>Zingiberales</taxon>
        <taxon>Musaceae</taxon>
        <taxon>Ensete</taxon>
    </lineage>
</organism>
<proteinExistence type="predicted"/>
<gene>
    <name evidence="3" type="ORF">B296_00052682</name>
</gene>
<comment type="caution">
    <text evidence="3">The sequence shown here is derived from an EMBL/GenBank/DDBJ whole genome shotgun (WGS) entry which is preliminary data.</text>
</comment>
<reference evidence="3 4" key="1">
    <citation type="journal article" date="2014" name="Agronomy (Basel)">
        <title>A Draft Genome Sequence for Ensete ventricosum, the Drought-Tolerant Tree Against Hunger.</title>
        <authorList>
            <person name="Harrison J."/>
            <person name="Moore K.A."/>
            <person name="Paszkiewicz K."/>
            <person name="Jones T."/>
            <person name="Grant M."/>
            <person name="Ambacheew D."/>
            <person name="Muzemil S."/>
            <person name="Studholme D.J."/>
        </authorList>
    </citation>
    <scope>NUCLEOTIDE SEQUENCE [LARGE SCALE GENOMIC DNA]</scope>
</reference>
<evidence type="ECO:0000256" key="1">
    <source>
        <dbReference type="SAM" id="MobiDB-lite"/>
    </source>
</evidence>
<evidence type="ECO:0000256" key="2">
    <source>
        <dbReference type="SAM" id="Phobius"/>
    </source>
</evidence>
<dbReference type="Proteomes" id="UP000287651">
    <property type="component" value="Unassembled WGS sequence"/>
</dbReference>
<evidence type="ECO:0000313" key="4">
    <source>
        <dbReference type="Proteomes" id="UP000287651"/>
    </source>
</evidence>
<keyword evidence="2" id="KW-0472">Membrane</keyword>
<feature type="region of interest" description="Disordered" evidence="1">
    <location>
        <begin position="75"/>
        <end position="139"/>
    </location>
</feature>
<name>A0A426XZU1_ENSVE</name>
<accession>A0A426XZU1</accession>